<dbReference type="InterPro" id="IPR012334">
    <property type="entry name" value="Pectin_lyas_fold"/>
</dbReference>
<reference evidence="1" key="1">
    <citation type="journal article" date="2019" name="MBio">
        <title>Virus Genomes from Deep Sea Sediments Expand the Ocean Megavirome and Support Independent Origins of Viral Gigantism.</title>
        <authorList>
            <person name="Backstrom D."/>
            <person name="Yutin N."/>
            <person name="Jorgensen S.L."/>
            <person name="Dharamshi J."/>
            <person name="Homa F."/>
            <person name="Zaremba-Niedwiedzka K."/>
            <person name="Spang A."/>
            <person name="Wolf Y.I."/>
            <person name="Koonin E.V."/>
            <person name="Ettema T.J."/>
        </authorList>
    </citation>
    <scope>NUCLEOTIDE SEQUENCE</scope>
</reference>
<sequence length="654" mass="73508">MNRAKGGYFWEQSRFDHNSIHNKKNKNTPKDININTNNEYKSKEHNESEWSTKIKSNKKKINFDNNTHILGDNTKNINTTSIHNKSILKHSNNNETHHHKQHIEGPRDIYLDKGCGCKHKKHKKCNKGHTGPTGPTGPKNDCDELTFVCNTGSTNPTDNSIINILGNGVIQTECGVNTINIIDNSYITTYVVDSNINNNATYKTLDSALRAAYDDTSPFPITIILRPGVYELLNDSLSNNKAINIIGASFGGTPSAIISGSSISWGNKSWYSVQFENPIIDEIPLDTYILKNPSPVNGEMDKFRNCNIFNNYKLVVENEIMKFYDCIFYNPEIKRENGIVEVRSGLGNIQFYDCQFTFFRPSSSSSQALVFLNAGTEFTQTLFMGCVIIGDIEANSINPIEFSVIAINNNQTIKFMSGNFRINANINSPSPIYIFGSVEDRLVNNINLFISDTIFQGPNDVDENLYVISNLWAGRDQIDSITIRGCELDRVRFMKYDEVPPIAPNSPQLVQNIVIQSCVCMERSAELFSFIIGGNSRVNLYISNSEFISDDNKPVFKWMYALDGSVNNNIFLSLTSVNLHNTYISDPAFPRWLETNVVCGIYQVHDPSDPNQPLINTNGFAIFHSDATIYNYKAATESSGTKPQLFEYATINVI</sequence>
<accession>A0A481Z555</accession>
<protein>
    <submittedName>
        <fullName evidence="1">Uncharacterized protein</fullName>
    </submittedName>
</protein>
<organism evidence="1">
    <name type="scientific">Pithovirus LCPAC102</name>
    <dbReference type="NCBI Taxonomy" id="2506587"/>
    <lineage>
        <taxon>Viruses</taxon>
        <taxon>Pithoviruses</taxon>
    </lineage>
</organism>
<gene>
    <name evidence="1" type="ORF">LCPAC102_01010</name>
</gene>
<dbReference type="Gene3D" id="2.160.20.10">
    <property type="entry name" value="Single-stranded right-handed beta-helix, Pectin lyase-like"/>
    <property type="match status" value="1"/>
</dbReference>
<dbReference type="EMBL" id="MK500468">
    <property type="protein sequence ID" value="QBK90188.1"/>
    <property type="molecule type" value="Genomic_DNA"/>
</dbReference>
<evidence type="ECO:0000313" key="1">
    <source>
        <dbReference type="EMBL" id="QBK90188.1"/>
    </source>
</evidence>
<name>A0A481Z555_9VIRU</name>
<proteinExistence type="predicted"/>